<comment type="caution">
    <text evidence="7">The sequence shown here is derived from an EMBL/GenBank/DDBJ whole genome shotgun (WGS) entry which is preliminary data.</text>
</comment>
<evidence type="ECO:0000259" key="6">
    <source>
        <dbReference type="Pfam" id="PF02826"/>
    </source>
</evidence>
<dbReference type="SUPFAM" id="SSF51735">
    <property type="entry name" value="NAD(P)-binding Rossmann-fold domains"/>
    <property type="match status" value="1"/>
</dbReference>
<dbReference type="InterPro" id="IPR050418">
    <property type="entry name" value="D-iso_2-hydroxyacid_DH_PdxB"/>
</dbReference>
<proteinExistence type="inferred from homology"/>
<reference evidence="7 8" key="1">
    <citation type="submission" date="2020-08" db="EMBL/GenBank/DDBJ databases">
        <title>Oceanospirillum sp. nov. isolated from marine sediment.</title>
        <authorList>
            <person name="Ji X."/>
        </authorList>
    </citation>
    <scope>NUCLEOTIDE SEQUENCE [LARGE SCALE GENOMIC DNA]</scope>
    <source>
        <strain evidence="7 8">D5</strain>
    </source>
</reference>
<evidence type="ECO:0000256" key="2">
    <source>
        <dbReference type="ARBA" id="ARBA00023002"/>
    </source>
</evidence>
<dbReference type="PROSITE" id="PS00670">
    <property type="entry name" value="D_2_HYDROXYACID_DH_2"/>
    <property type="match status" value="1"/>
</dbReference>
<feature type="domain" description="D-isomer specific 2-hydroxyacid dehydrogenase NAD-binding" evidence="6">
    <location>
        <begin position="109"/>
        <end position="289"/>
    </location>
</feature>
<dbReference type="GO" id="GO:0051287">
    <property type="term" value="F:NAD binding"/>
    <property type="evidence" value="ECO:0007669"/>
    <property type="project" value="InterPro"/>
</dbReference>
<dbReference type="InterPro" id="IPR029753">
    <property type="entry name" value="D-isomer_DH_CS"/>
</dbReference>
<dbReference type="PROSITE" id="PS00671">
    <property type="entry name" value="D_2_HYDROXYACID_DH_3"/>
    <property type="match status" value="1"/>
</dbReference>
<dbReference type="RefSeq" id="WP_182808792.1">
    <property type="nucleotide sequence ID" value="NZ_JACJFM010000011.1"/>
</dbReference>
<evidence type="ECO:0000256" key="3">
    <source>
        <dbReference type="ARBA" id="ARBA00023027"/>
    </source>
</evidence>
<dbReference type="SUPFAM" id="SSF52283">
    <property type="entry name" value="Formate/glycerate dehydrogenase catalytic domain-like"/>
    <property type="match status" value="1"/>
</dbReference>
<dbReference type="InterPro" id="IPR006139">
    <property type="entry name" value="D-isomer_2_OHA_DH_cat_dom"/>
</dbReference>
<keyword evidence="8" id="KW-1185">Reference proteome</keyword>
<dbReference type="Proteomes" id="UP000565262">
    <property type="component" value="Unassembled WGS sequence"/>
</dbReference>
<evidence type="ECO:0000313" key="7">
    <source>
        <dbReference type="EMBL" id="MBB1487010.1"/>
    </source>
</evidence>
<organism evidence="7 8">
    <name type="scientific">Oceanospirillum sediminis</name>
    <dbReference type="NCBI Taxonomy" id="2760088"/>
    <lineage>
        <taxon>Bacteria</taxon>
        <taxon>Pseudomonadati</taxon>
        <taxon>Pseudomonadota</taxon>
        <taxon>Gammaproteobacteria</taxon>
        <taxon>Oceanospirillales</taxon>
        <taxon>Oceanospirillaceae</taxon>
        <taxon>Oceanospirillum</taxon>
    </lineage>
</organism>
<protein>
    <submittedName>
        <fullName evidence="7">D-2-hydroxyacid dehydrogenase</fullName>
    </submittedName>
</protein>
<evidence type="ECO:0000256" key="1">
    <source>
        <dbReference type="ARBA" id="ARBA00005854"/>
    </source>
</evidence>
<comment type="similarity">
    <text evidence="1 4">Belongs to the D-isomer specific 2-hydroxyacid dehydrogenase family.</text>
</comment>
<dbReference type="CDD" id="cd12162">
    <property type="entry name" value="2-Hacid_dh_4"/>
    <property type="match status" value="1"/>
</dbReference>
<sequence>MALKGVLLDADSLGEDIDFSGLQAELDQLIIYDQTSPDQVTERIATADIVFSNKVPITRETLTATSDLKLICVLATGMNNIDLNAAAEQNIIVSNAIAYGTNSVAQHTLMLMLMLATQQARYSKSVHNGAWNNSPFFCLMDHPVIELAGKHLVITGSGVLGSKVAQLAEAFDMKVSFSARPGSEEQDSRPSLDALLPDADFLSLHCPLTPQTLNLLDKERLKKARPGLMVINCARGGIVNETDILQALRAGSISGYATDVLTEEPPRNGNILLDALQDDLNLIVTPHNAWITQAARQNIVNQAKQAVIRLKNA</sequence>
<dbReference type="GO" id="GO:0016616">
    <property type="term" value="F:oxidoreductase activity, acting on the CH-OH group of donors, NAD or NADP as acceptor"/>
    <property type="evidence" value="ECO:0007669"/>
    <property type="project" value="InterPro"/>
</dbReference>
<evidence type="ECO:0000313" key="8">
    <source>
        <dbReference type="Proteomes" id="UP000565262"/>
    </source>
</evidence>
<evidence type="ECO:0000259" key="5">
    <source>
        <dbReference type="Pfam" id="PF00389"/>
    </source>
</evidence>
<keyword evidence="2 4" id="KW-0560">Oxidoreductase</keyword>
<accession>A0A839IQM4</accession>
<evidence type="ECO:0000256" key="4">
    <source>
        <dbReference type="RuleBase" id="RU003719"/>
    </source>
</evidence>
<dbReference type="PANTHER" id="PTHR43761:SF1">
    <property type="entry name" value="D-ISOMER SPECIFIC 2-HYDROXYACID DEHYDROGENASE CATALYTIC DOMAIN-CONTAINING PROTEIN-RELATED"/>
    <property type="match status" value="1"/>
</dbReference>
<dbReference type="PANTHER" id="PTHR43761">
    <property type="entry name" value="D-ISOMER SPECIFIC 2-HYDROXYACID DEHYDROGENASE FAMILY PROTEIN (AFU_ORTHOLOGUE AFUA_1G13630)"/>
    <property type="match status" value="1"/>
</dbReference>
<gene>
    <name evidence="7" type="ORF">H4O21_10345</name>
</gene>
<dbReference type="InterPro" id="IPR036291">
    <property type="entry name" value="NAD(P)-bd_dom_sf"/>
</dbReference>
<feature type="domain" description="D-isomer specific 2-hydroxyacid dehydrogenase catalytic" evidence="5">
    <location>
        <begin position="25"/>
        <end position="309"/>
    </location>
</feature>
<keyword evidence="3" id="KW-0520">NAD</keyword>
<dbReference type="Pfam" id="PF00389">
    <property type="entry name" value="2-Hacid_dh"/>
    <property type="match status" value="1"/>
</dbReference>
<dbReference type="InterPro" id="IPR006140">
    <property type="entry name" value="D-isomer_DH_NAD-bd"/>
</dbReference>
<dbReference type="AlphaFoldDB" id="A0A839IQM4"/>
<dbReference type="Gene3D" id="3.40.50.720">
    <property type="entry name" value="NAD(P)-binding Rossmann-like Domain"/>
    <property type="match status" value="2"/>
</dbReference>
<name>A0A839IQM4_9GAMM</name>
<dbReference type="EMBL" id="JACJFM010000011">
    <property type="protein sequence ID" value="MBB1487010.1"/>
    <property type="molecule type" value="Genomic_DNA"/>
</dbReference>
<dbReference type="Pfam" id="PF02826">
    <property type="entry name" value="2-Hacid_dh_C"/>
    <property type="match status" value="1"/>
</dbReference>